<evidence type="ECO:0000313" key="2">
    <source>
        <dbReference type="EMBL" id="CAK0880020.1"/>
    </source>
</evidence>
<evidence type="ECO:0000313" key="3">
    <source>
        <dbReference type="Proteomes" id="UP001189429"/>
    </source>
</evidence>
<reference evidence="2" key="1">
    <citation type="submission" date="2023-10" db="EMBL/GenBank/DDBJ databases">
        <authorList>
            <person name="Chen Y."/>
            <person name="Shah S."/>
            <person name="Dougan E. K."/>
            <person name="Thang M."/>
            <person name="Chan C."/>
        </authorList>
    </citation>
    <scope>NUCLEOTIDE SEQUENCE [LARGE SCALE GENOMIC DNA]</scope>
</reference>
<sequence>MPTPLSLPPASAASSRPTPGPSAWQWPSTACSGRRSGTCRAGTTDLCAAFEPAPGPPPRGRRARAGCGLRARRRRGASAGRGRVGPARHADDTVEALLQVRQVAAQEVSVAGCSSSRGDFPLSAVLGERRDQWWISEWQDGTWEASAQGTLRTLDRADMQEFAIVPPLQTTGVRLVCTRSAVADEGGGFMSDCIGLFHVRFA</sequence>
<feature type="compositionally biased region" description="Low complexity" evidence="1">
    <location>
        <begin position="8"/>
        <end position="23"/>
    </location>
</feature>
<protein>
    <submittedName>
        <fullName evidence="2">Uncharacterized protein</fullName>
    </submittedName>
</protein>
<keyword evidence="3" id="KW-1185">Reference proteome</keyword>
<dbReference type="EMBL" id="CAUYUJ010018030">
    <property type="protein sequence ID" value="CAK0880020.1"/>
    <property type="molecule type" value="Genomic_DNA"/>
</dbReference>
<feature type="region of interest" description="Disordered" evidence="1">
    <location>
        <begin position="50"/>
        <end position="88"/>
    </location>
</feature>
<evidence type="ECO:0000256" key="1">
    <source>
        <dbReference type="SAM" id="MobiDB-lite"/>
    </source>
</evidence>
<accession>A0ABN9W1Y3</accession>
<gene>
    <name evidence="2" type="ORF">PCOR1329_LOCUS63277</name>
</gene>
<proteinExistence type="predicted"/>
<feature type="region of interest" description="Disordered" evidence="1">
    <location>
        <begin position="1"/>
        <end position="29"/>
    </location>
</feature>
<dbReference type="Proteomes" id="UP001189429">
    <property type="component" value="Unassembled WGS sequence"/>
</dbReference>
<name>A0ABN9W1Y3_9DINO</name>
<comment type="caution">
    <text evidence="2">The sequence shown here is derived from an EMBL/GenBank/DDBJ whole genome shotgun (WGS) entry which is preliminary data.</text>
</comment>
<organism evidence="2 3">
    <name type="scientific">Prorocentrum cordatum</name>
    <dbReference type="NCBI Taxonomy" id="2364126"/>
    <lineage>
        <taxon>Eukaryota</taxon>
        <taxon>Sar</taxon>
        <taxon>Alveolata</taxon>
        <taxon>Dinophyceae</taxon>
        <taxon>Prorocentrales</taxon>
        <taxon>Prorocentraceae</taxon>
        <taxon>Prorocentrum</taxon>
    </lineage>
</organism>
<feature type="compositionally biased region" description="Basic residues" evidence="1">
    <location>
        <begin position="59"/>
        <end position="76"/>
    </location>
</feature>
<feature type="compositionally biased region" description="Low complexity" evidence="1">
    <location>
        <begin position="77"/>
        <end position="87"/>
    </location>
</feature>